<keyword evidence="2" id="KW-1185">Reference proteome</keyword>
<dbReference type="Proteomes" id="UP000466586">
    <property type="component" value="Unassembled WGS sequence"/>
</dbReference>
<name>A0A7K1YBW7_9SPHI</name>
<dbReference type="EMBL" id="WVHT01000004">
    <property type="protein sequence ID" value="MXV51538.1"/>
    <property type="molecule type" value="Genomic_DNA"/>
</dbReference>
<evidence type="ECO:0000313" key="1">
    <source>
        <dbReference type="EMBL" id="MXV51538.1"/>
    </source>
</evidence>
<reference evidence="1 2" key="1">
    <citation type="submission" date="2019-11" db="EMBL/GenBank/DDBJ databases">
        <title>Pedobacter sp. HMF7647 Genome sequencing and assembly.</title>
        <authorList>
            <person name="Kang H."/>
            <person name="Kim H."/>
            <person name="Joh K."/>
        </authorList>
    </citation>
    <scope>NUCLEOTIDE SEQUENCE [LARGE SCALE GENOMIC DNA]</scope>
    <source>
        <strain evidence="1 2">HMF7647</strain>
    </source>
</reference>
<accession>A0A7K1YBW7</accession>
<dbReference type="PROSITE" id="PS51257">
    <property type="entry name" value="PROKAR_LIPOPROTEIN"/>
    <property type="match status" value="1"/>
</dbReference>
<dbReference type="RefSeq" id="WP_160844705.1">
    <property type="nucleotide sequence ID" value="NZ_WVHT01000004.1"/>
</dbReference>
<organism evidence="1 2">
    <name type="scientific">Hufsiella arboris</name>
    <dbReference type="NCBI Taxonomy" id="2695275"/>
    <lineage>
        <taxon>Bacteria</taxon>
        <taxon>Pseudomonadati</taxon>
        <taxon>Bacteroidota</taxon>
        <taxon>Sphingobacteriia</taxon>
        <taxon>Sphingobacteriales</taxon>
        <taxon>Sphingobacteriaceae</taxon>
        <taxon>Hufsiella</taxon>
    </lineage>
</organism>
<gene>
    <name evidence="1" type="ORF">GS399_11200</name>
</gene>
<dbReference type="AlphaFoldDB" id="A0A7K1YBW7"/>
<comment type="caution">
    <text evidence="1">The sequence shown here is derived from an EMBL/GenBank/DDBJ whole genome shotgun (WGS) entry which is preliminary data.</text>
</comment>
<sequence>MKKLILTVFALTALAFSSCKKGPYYEYQTSLFPDPVTDDGTISHDYIASHNDWLCTGIEHGNGKQHRNNQTAMLFKTGLDNPVGKKAYAAKLIEPVDPSFAKDPQYQKIGFKITGKKLLELTLYAENHQTDSYP</sequence>
<proteinExistence type="predicted"/>
<evidence type="ECO:0000313" key="2">
    <source>
        <dbReference type="Proteomes" id="UP000466586"/>
    </source>
</evidence>
<protein>
    <submittedName>
        <fullName evidence="1">Uncharacterized protein</fullName>
    </submittedName>
</protein>